<evidence type="ECO:0000313" key="1">
    <source>
        <dbReference type="EMBL" id="BDY13998.1"/>
    </source>
</evidence>
<geneLocation type="plasmid" evidence="1 2">
    <name>pISO32_1</name>
</geneLocation>
<gene>
    <name evidence="1" type="ORF">HCR_23110</name>
</gene>
<dbReference type="EMBL" id="AP027371">
    <property type="protein sequence ID" value="BDY13998.1"/>
    <property type="molecule type" value="Genomic_DNA"/>
</dbReference>
<sequence>MKQAESRRVVRTNKVVKPSSAKRMAKRAVVEKKGITIRLACKAFGLSESCYHYEAKLNEE</sequence>
<dbReference type="Proteomes" id="UP001321445">
    <property type="component" value="Plasmid pISO32_1"/>
</dbReference>
<organism evidence="1 2">
    <name type="scientific">Hydrogenimonas cancrithermarum</name>
    <dbReference type="NCBI Taxonomy" id="2993563"/>
    <lineage>
        <taxon>Bacteria</taxon>
        <taxon>Pseudomonadati</taxon>
        <taxon>Campylobacterota</taxon>
        <taxon>Epsilonproteobacteria</taxon>
        <taxon>Campylobacterales</taxon>
        <taxon>Hydrogenimonadaceae</taxon>
        <taxon>Hydrogenimonas</taxon>
    </lineage>
</organism>
<evidence type="ECO:0000313" key="2">
    <source>
        <dbReference type="Proteomes" id="UP001321445"/>
    </source>
</evidence>
<accession>A0ABN6WXT8</accession>
<protein>
    <recommendedName>
        <fullName evidence="3">Transposase</fullName>
    </recommendedName>
</protein>
<evidence type="ECO:0008006" key="3">
    <source>
        <dbReference type="Google" id="ProtNLM"/>
    </source>
</evidence>
<name>A0ABN6WXT8_9BACT</name>
<proteinExistence type="predicted"/>
<reference evidence="1 2" key="1">
    <citation type="submission" date="2023-03" db="EMBL/GenBank/DDBJ databases">
        <title>Description of Hydrogenimonas sp. ISO32.</title>
        <authorList>
            <person name="Mino S."/>
            <person name="Fukazawa S."/>
            <person name="Sawabe T."/>
        </authorList>
    </citation>
    <scope>NUCLEOTIDE SEQUENCE [LARGE SCALE GENOMIC DNA]</scope>
    <source>
        <strain evidence="1 2">ISO32</strain>
        <plasmid evidence="1 2">pISO32_1</plasmid>
    </source>
</reference>
<keyword evidence="2" id="KW-1185">Reference proteome</keyword>
<keyword evidence="1" id="KW-0614">Plasmid</keyword>